<keyword evidence="3" id="KW-1185">Reference proteome</keyword>
<feature type="signal peptide" evidence="1">
    <location>
        <begin position="1"/>
        <end position="22"/>
    </location>
</feature>
<organism evidence="2 3">
    <name type="scientific">Salinivirga cyanobacteriivorans</name>
    <dbReference type="NCBI Taxonomy" id="1307839"/>
    <lineage>
        <taxon>Bacteria</taxon>
        <taxon>Pseudomonadati</taxon>
        <taxon>Bacteroidota</taxon>
        <taxon>Bacteroidia</taxon>
        <taxon>Bacteroidales</taxon>
        <taxon>Salinivirgaceae</taxon>
        <taxon>Salinivirga</taxon>
    </lineage>
</organism>
<dbReference type="EMBL" id="CP013118">
    <property type="protein sequence ID" value="ALO17176.1"/>
    <property type="molecule type" value="Genomic_DNA"/>
</dbReference>
<name>A0A0S2I3Y5_9BACT</name>
<dbReference type="AlphaFoldDB" id="A0A0S2I3Y5"/>
<dbReference type="PROSITE" id="PS51257">
    <property type="entry name" value="PROKAR_LIPOPROTEIN"/>
    <property type="match status" value="1"/>
</dbReference>
<dbReference type="STRING" id="1307839.L21SP5_03568"/>
<evidence type="ECO:0000256" key="1">
    <source>
        <dbReference type="SAM" id="SignalP"/>
    </source>
</evidence>
<dbReference type="InterPro" id="IPR003787">
    <property type="entry name" value="Sulphur_relay_DsrE/F-like"/>
</dbReference>
<proteinExistence type="predicted"/>
<dbReference type="Gene3D" id="3.40.1260.10">
    <property type="entry name" value="DsrEFH-like"/>
    <property type="match status" value="1"/>
</dbReference>
<protein>
    <submittedName>
        <fullName evidence="2">Putative peroxiredoxin</fullName>
    </submittedName>
</protein>
<sequence length="154" mass="16829" precursor="true">MNRILLTLVAILVMISASCVQNNSDEPANKQTTKIEKKTDGLFVHISTNEARKVLMGLSIALKMQEGKDVIVFVDAQAINAIVKGGDEYEMEGYEGSSSGMIQKLVKKGVAVMACPMCLKSYGKTDADLLDGIQIAQKEQFFGFTEGRILTLDY</sequence>
<evidence type="ECO:0000313" key="2">
    <source>
        <dbReference type="EMBL" id="ALO17176.1"/>
    </source>
</evidence>
<gene>
    <name evidence="2" type="ORF">L21SP5_03568</name>
</gene>
<dbReference type="InterPro" id="IPR027396">
    <property type="entry name" value="DsrEFH-like"/>
</dbReference>
<reference evidence="2 3" key="1">
    <citation type="submission" date="2015-11" db="EMBL/GenBank/DDBJ databases">
        <title>Description and complete genome sequence of a novel strain predominating in hypersaline microbial mats and representing a new family of the Bacteriodetes phylum.</title>
        <authorList>
            <person name="Spring S."/>
            <person name="Bunk B."/>
            <person name="Sproer C."/>
            <person name="Klenk H.-P."/>
        </authorList>
    </citation>
    <scope>NUCLEOTIDE SEQUENCE [LARGE SCALE GENOMIC DNA]</scope>
    <source>
        <strain evidence="2 3">L21-Spi-D4</strain>
    </source>
</reference>
<dbReference type="OrthoDB" id="9812053at2"/>
<accession>A0A0S2I3Y5</accession>
<evidence type="ECO:0000313" key="3">
    <source>
        <dbReference type="Proteomes" id="UP000064893"/>
    </source>
</evidence>
<dbReference type="SUPFAM" id="SSF75169">
    <property type="entry name" value="DsrEFH-like"/>
    <property type="match status" value="1"/>
</dbReference>
<feature type="chain" id="PRO_5006599483" evidence="1">
    <location>
        <begin position="23"/>
        <end position="154"/>
    </location>
</feature>
<dbReference type="RefSeq" id="WP_057954492.1">
    <property type="nucleotide sequence ID" value="NZ_CP013118.1"/>
</dbReference>
<keyword evidence="1" id="KW-0732">Signal</keyword>
<dbReference type="Proteomes" id="UP000064893">
    <property type="component" value="Chromosome"/>
</dbReference>
<dbReference type="Pfam" id="PF02635">
    <property type="entry name" value="DsrE"/>
    <property type="match status" value="1"/>
</dbReference>
<dbReference type="KEGG" id="blq:L21SP5_03568"/>